<dbReference type="PANTHER" id="PTHR30314">
    <property type="entry name" value="CELL DIVISION PROTEIN FTSZ-RELATED"/>
    <property type="match status" value="1"/>
</dbReference>
<dbReference type="InterPro" id="IPR037103">
    <property type="entry name" value="Tubulin/FtsZ-like_C"/>
</dbReference>
<dbReference type="Pfam" id="PF12327">
    <property type="entry name" value="FtsZ_C"/>
    <property type="match status" value="1"/>
</dbReference>
<evidence type="ECO:0000256" key="4">
    <source>
        <dbReference type="ARBA" id="ARBA00023134"/>
    </source>
</evidence>
<dbReference type="SUPFAM" id="SSF55307">
    <property type="entry name" value="Tubulin C-terminal domain-like"/>
    <property type="match status" value="1"/>
</dbReference>
<comment type="subunit">
    <text evidence="5">Homodimer. Polymerizes to form a dynamic ring structure in a strictly GTP-dependent manner. Interacts directly with several other division proteins.</text>
</comment>
<dbReference type="FunFam" id="3.40.50.1440:FF:000001">
    <property type="entry name" value="Cell division protein FtsZ"/>
    <property type="match status" value="1"/>
</dbReference>
<dbReference type="InterPro" id="IPR003008">
    <property type="entry name" value="Tubulin_FtsZ_GTPase"/>
</dbReference>
<dbReference type="InterPro" id="IPR045061">
    <property type="entry name" value="FtsZ/CetZ"/>
</dbReference>
<evidence type="ECO:0000256" key="5">
    <source>
        <dbReference type="HAMAP-Rule" id="MF_00909"/>
    </source>
</evidence>
<dbReference type="SMART" id="SM00865">
    <property type="entry name" value="Tubulin_C"/>
    <property type="match status" value="1"/>
</dbReference>
<feature type="binding site" evidence="5">
    <location>
        <begin position="112"/>
        <end position="114"/>
    </location>
    <ligand>
        <name>GTP</name>
        <dbReference type="ChEBI" id="CHEBI:37565"/>
    </ligand>
</feature>
<gene>
    <name evidence="5" type="primary">ftsZ</name>
    <name evidence="11" type="ORF">DI626_03430</name>
</gene>
<feature type="region of interest" description="Disordered" evidence="8">
    <location>
        <begin position="482"/>
        <end position="610"/>
    </location>
</feature>
<dbReference type="GO" id="GO:0000917">
    <property type="term" value="P:division septum assembly"/>
    <property type="evidence" value="ECO:0007669"/>
    <property type="project" value="UniProtKB-KW"/>
</dbReference>
<dbReference type="EMBL" id="QFNK01000046">
    <property type="protein sequence ID" value="PZO87686.1"/>
    <property type="molecule type" value="Genomic_DNA"/>
</dbReference>
<dbReference type="Pfam" id="PF00091">
    <property type="entry name" value="Tubulin"/>
    <property type="match status" value="1"/>
</dbReference>
<keyword evidence="4 5" id="KW-0342">GTP-binding</keyword>
<keyword evidence="5 7" id="KW-0131">Cell cycle</keyword>
<evidence type="ECO:0000256" key="1">
    <source>
        <dbReference type="ARBA" id="ARBA00009690"/>
    </source>
</evidence>
<evidence type="ECO:0000256" key="7">
    <source>
        <dbReference type="RuleBase" id="RU000631"/>
    </source>
</evidence>
<dbReference type="AlphaFoldDB" id="A0A2W5A2A5"/>
<comment type="similarity">
    <text evidence="1 5 7">Belongs to the FtsZ family.</text>
</comment>
<evidence type="ECO:0000259" key="10">
    <source>
        <dbReference type="SMART" id="SM00865"/>
    </source>
</evidence>
<dbReference type="FunFam" id="3.30.1330.20:FF:000011">
    <property type="entry name" value="Cell division protein FtsZ"/>
    <property type="match status" value="1"/>
</dbReference>
<dbReference type="NCBIfam" id="TIGR00065">
    <property type="entry name" value="ftsZ"/>
    <property type="match status" value="1"/>
</dbReference>
<dbReference type="InterPro" id="IPR036525">
    <property type="entry name" value="Tubulin/FtsZ_GTPase_sf"/>
</dbReference>
<evidence type="ECO:0000313" key="11">
    <source>
        <dbReference type="EMBL" id="PZO87686.1"/>
    </source>
</evidence>
<dbReference type="GO" id="GO:0032153">
    <property type="term" value="C:cell division site"/>
    <property type="evidence" value="ECO:0007669"/>
    <property type="project" value="UniProtKB-UniRule"/>
</dbReference>
<comment type="caution">
    <text evidence="11">The sequence shown here is derived from an EMBL/GenBank/DDBJ whole genome shotgun (WGS) entry which is preliminary data.</text>
</comment>
<dbReference type="Proteomes" id="UP000249557">
    <property type="component" value="Unassembled WGS sequence"/>
</dbReference>
<evidence type="ECO:0000256" key="8">
    <source>
        <dbReference type="SAM" id="MobiDB-lite"/>
    </source>
</evidence>
<dbReference type="Gene3D" id="3.40.50.1440">
    <property type="entry name" value="Tubulin/FtsZ, GTPase domain"/>
    <property type="match status" value="1"/>
</dbReference>
<dbReference type="PANTHER" id="PTHR30314:SF3">
    <property type="entry name" value="MITOCHONDRIAL DIVISION PROTEIN FSZA"/>
    <property type="match status" value="1"/>
</dbReference>
<dbReference type="GO" id="GO:0043093">
    <property type="term" value="P:FtsZ-dependent cytokinesis"/>
    <property type="evidence" value="ECO:0007669"/>
    <property type="project" value="UniProtKB-UniRule"/>
</dbReference>
<dbReference type="SMART" id="SM00864">
    <property type="entry name" value="Tubulin"/>
    <property type="match status" value="1"/>
</dbReference>
<evidence type="ECO:0000313" key="12">
    <source>
        <dbReference type="Proteomes" id="UP000249557"/>
    </source>
</evidence>
<keyword evidence="5 7" id="KW-0717">Septation</keyword>
<accession>A0A2W5A2A5</accession>
<sequence>MINLRIQAPEVNRLSPKITVVGVGGAGGNAVNNMISSGLEGVEFLVCNTDAQALDGSLCETRIQLGSHVTGGLGAGAKPEMGMKAAEESIEDVMSRLQGANMVFITAGMGGGTGTGAAPVIARACRDSGILTVGVVTKPFTFEGTHRMRQADAGILEMQDVVDTLIVIPNQNLFRVANERTTFAEAFRMADSVLQSGVRGVTDLITKEGLINLDFSDVRSAMLEMGKAMMGTGEAEGERRAIEAAEAAINNPLLDDISMKGARGVIINVTGGADMTLFEVDEACNRIRDEVDANANIIFGSTFDDRMEGRMRVSVVATGIDAGEAKQAGSNNGGMKVTAVGKPTAQPETKPVFERARPITNTVANPVQSNTVLQRSAIPARPAYTAPQAKAFTQDEPERDMFEQQEFVAQAEPQVTLPQQPQAYVLPQAAAPVQQRSVQQQTASMRGAVQDGHFIPPQPVIPEPQEPVSSYAAPVQQAATPAPVQVQQQQQAQGYNLRPPVQAAQQQQAAAPKKTPSLFERITSGVRRDHHQQAPVEQSSYDQDFGGGVEVQQPRQASGGGGFHSALRATPRASELPAQGLLNIDAPAATRQQAAEGDLDIPAFLRRQAN</sequence>
<feature type="domain" description="Tubulin/FtsZ GTPase" evidence="9">
    <location>
        <begin position="17"/>
        <end position="209"/>
    </location>
</feature>
<dbReference type="Gene3D" id="3.30.1330.20">
    <property type="entry name" value="Tubulin/FtsZ, C-terminal domain"/>
    <property type="match status" value="1"/>
</dbReference>
<dbReference type="HAMAP" id="MF_00909">
    <property type="entry name" value="FtsZ"/>
    <property type="match status" value="1"/>
</dbReference>
<evidence type="ECO:0000256" key="3">
    <source>
        <dbReference type="ARBA" id="ARBA00022741"/>
    </source>
</evidence>
<comment type="subcellular location">
    <subcellularLocation>
        <location evidence="5">Cytoplasm</location>
    </subcellularLocation>
    <text evidence="5">Assembles at midcell at the inner surface of the cytoplasmic membrane.</text>
</comment>
<dbReference type="GO" id="GO:0051258">
    <property type="term" value="P:protein polymerization"/>
    <property type="evidence" value="ECO:0007669"/>
    <property type="project" value="UniProtKB-UniRule"/>
</dbReference>
<comment type="function">
    <text evidence="5 7">Essential cell division protein that forms a contractile ring structure (Z ring) at the future cell division site. The regulation of the ring assembly controls the timing and the location of cell division. One of the functions of the FtsZ ring is to recruit other cell division proteins to the septum to produce a new cell wall between the dividing cells. Binds GTP and shows GTPase activity.</text>
</comment>
<dbReference type="InterPro" id="IPR000158">
    <property type="entry name" value="Cell_div_FtsZ"/>
</dbReference>
<reference evidence="11 12" key="1">
    <citation type="submission" date="2017-08" db="EMBL/GenBank/DDBJ databases">
        <title>Infants hospitalized years apart are colonized by the same room-sourced microbial strains.</title>
        <authorList>
            <person name="Brooks B."/>
            <person name="Olm M.R."/>
            <person name="Firek B.A."/>
            <person name="Baker R."/>
            <person name="Thomas B.C."/>
            <person name="Morowitz M.J."/>
            <person name="Banfield J.F."/>
        </authorList>
    </citation>
    <scope>NUCLEOTIDE SEQUENCE [LARGE SCALE GENOMIC DNA]</scope>
    <source>
        <strain evidence="11">S2_018_000_R2_104</strain>
    </source>
</reference>
<feature type="domain" description="Tubulin/FtsZ 2-layer sandwich" evidence="10">
    <location>
        <begin position="211"/>
        <end position="329"/>
    </location>
</feature>
<dbReference type="GO" id="GO:0005737">
    <property type="term" value="C:cytoplasm"/>
    <property type="evidence" value="ECO:0007669"/>
    <property type="project" value="UniProtKB-SubCell"/>
</dbReference>
<feature type="binding site" evidence="5">
    <location>
        <position position="143"/>
    </location>
    <ligand>
        <name>GTP</name>
        <dbReference type="ChEBI" id="CHEBI:37565"/>
    </ligand>
</feature>
<dbReference type="InterPro" id="IPR018316">
    <property type="entry name" value="Tubulin/FtsZ_2-layer-sand-dom"/>
</dbReference>
<feature type="binding site" evidence="5">
    <location>
        <begin position="25"/>
        <end position="29"/>
    </location>
    <ligand>
        <name>GTP</name>
        <dbReference type="ChEBI" id="CHEBI:37565"/>
    </ligand>
</feature>
<evidence type="ECO:0000256" key="2">
    <source>
        <dbReference type="ARBA" id="ARBA00022490"/>
    </source>
</evidence>
<proteinExistence type="inferred from homology"/>
<name>A0A2W5A2A5_9BACT</name>
<dbReference type="InterPro" id="IPR024757">
    <property type="entry name" value="FtsZ_C"/>
</dbReference>
<keyword evidence="3 5" id="KW-0547">Nucleotide-binding</keyword>
<keyword evidence="5 7" id="KW-0132">Cell division</keyword>
<dbReference type="PROSITE" id="PS01134">
    <property type="entry name" value="FTSZ_1"/>
    <property type="match status" value="1"/>
</dbReference>
<dbReference type="GO" id="GO:0005525">
    <property type="term" value="F:GTP binding"/>
    <property type="evidence" value="ECO:0007669"/>
    <property type="project" value="UniProtKB-UniRule"/>
</dbReference>
<keyword evidence="2 5" id="KW-0963">Cytoplasm</keyword>
<dbReference type="InterPro" id="IPR020805">
    <property type="entry name" value="Cell_div_FtsZ_CS"/>
</dbReference>
<dbReference type="InterPro" id="IPR008280">
    <property type="entry name" value="Tub_FtsZ_C"/>
</dbReference>
<dbReference type="CDD" id="cd02201">
    <property type="entry name" value="FtsZ_type1"/>
    <property type="match status" value="1"/>
</dbReference>
<dbReference type="PRINTS" id="PR00423">
    <property type="entry name" value="CELLDVISFTSZ"/>
</dbReference>
<feature type="binding site" evidence="5">
    <location>
        <position position="191"/>
    </location>
    <ligand>
        <name>GTP</name>
        <dbReference type="ChEBI" id="CHEBI:37565"/>
    </ligand>
</feature>
<dbReference type="GO" id="GO:0003924">
    <property type="term" value="F:GTPase activity"/>
    <property type="evidence" value="ECO:0007669"/>
    <property type="project" value="UniProtKB-UniRule"/>
</dbReference>
<evidence type="ECO:0000259" key="9">
    <source>
        <dbReference type="SMART" id="SM00864"/>
    </source>
</evidence>
<protein>
    <recommendedName>
        <fullName evidence="5 6">Cell division protein FtsZ</fullName>
    </recommendedName>
</protein>
<dbReference type="SUPFAM" id="SSF52490">
    <property type="entry name" value="Tubulin nucleotide-binding domain-like"/>
    <property type="match status" value="1"/>
</dbReference>
<evidence type="ECO:0000256" key="6">
    <source>
        <dbReference type="NCBIfam" id="TIGR00065"/>
    </source>
</evidence>
<organism evidence="11 12">
    <name type="scientific">Micavibrio aeruginosavorus</name>
    <dbReference type="NCBI Taxonomy" id="349221"/>
    <lineage>
        <taxon>Bacteria</taxon>
        <taxon>Pseudomonadati</taxon>
        <taxon>Bdellovibrionota</taxon>
        <taxon>Bdellovibrionia</taxon>
        <taxon>Bdellovibrionales</taxon>
        <taxon>Pseudobdellovibrionaceae</taxon>
        <taxon>Micavibrio</taxon>
    </lineage>
</organism>
<feature type="compositionally biased region" description="Low complexity" evidence="8">
    <location>
        <begin position="502"/>
        <end position="511"/>
    </location>
</feature>
<feature type="compositionally biased region" description="Low complexity" evidence="8">
    <location>
        <begin position="482"/>
        <end position="493"/>
    </location>
</feature>
<dbReference type="PROSITE" id="PS01135">
    <property type="entry name" value="FTSZ_2"/>
    <property type="match status" value="1"/>
</dbReference>
<feature type="binding site" evidence="5">
    <location>
        <position position="147"/>
    </location>
    <ligand>
        <name>GTP</name>
        <dbReference type="ChEBI" id="CHEBI:37565"/>
    </ligand>
</feature>